<dbReference type="Proteomes" id="UP001596392">
    <property type="component" value="Unassembled WGS sequence"/>
</dbReference>
<gene>
    <name evidence="5" type="ORF">ACFQO7_34160</name>
</gene>
<dbReference type="InterPro" id="IPR000792">
    <property type="entry name" value="Tscrpt_reg_LuxR_C"/>
</dbReference>
<dbReference type="PROSITE" id="PS00622">
    <property type="entry name" value="HTH_LUXR_1"/>
    <property type="match status" value="1"/>
</dbReference>
<keyword evidence="2" id="KW-0067">ATP-binding</keyword>
<feature type="domain" description="HTH luxR-type" evidence="4">
    <location>
        <begin position="734"/>
        <end position="799"/>
    </location>
</feature>
<evidence type="ECO:0000256" key="1">
    <source>
        <dbReference type="ARBA" id="ARBA00022741"/>
    </source>
</evidence>
<evidence type="ECO:0000256" key="2">
    <source>
        <dbReference type="ARBA" id="ARBA00022840"/>
    </source>
</evidence>
<dbReference type="InterPro" id="IPR036388">
    <property type="entry name" value="WH-like_DNA-bd_sf"/>
</dbReference>
<dbReference type="Gene3D" id="1.10.10.10">
    <property type="entry name" value="Winged helix-like DNA-binding domain superfamily/Winged helix DNA-binding domain"/>
    <property type="match status" value="1"/>
</dbReference>
<protein>
    <submittedName>
        <fullName evidence="5">LuxR C-terminal-related transcriptional regulator</fullName>
    </submittedName>
</protein>
<reference evidence="6" key="1">
    <citation type="journal article" date="2019" name="Int. J. Syst. Evol. Microbiol.">
        <title>The Global Catalogue of Microorganisms (GCM) 10K type strain sequencing project: providing services to taxonomists for standard genome sequencing and annotation.</title>
        <authorList>
            <consortium name="The Broad Institute Genomics Platform"/>
            <consortium name="The Broad Institute Genome Sequencing Center for Infectious Disease"/>
            <person name="Wu L."/>
            <person name="Ma J."/>
        </authorList>
    </citation>
    <scope>NUCLEOTIDE SEQUENCE [LARGE SCALE GENOMIC DNA]</scope>
    <source>
        <strain evidence="6">CGMCC 1.9106</strain>
    </source>
</reference>
<dbReference type="InterPro" id="IPR016032">
    <property type="entry name" value="Sig_transdc_resp-reg_C-effctor"/>
</dbReference>
<organism evidence="5 6">
    <name type="scientific">Catellatospora aurea</name>
    <dbReference type="NCBI Taxonomy" id="1337874"/>
    <lineage>
        <taxon>Bacteria</taxon>
        <taxon>Bacillati</taxon>
        <taxon>Actinomycetota</taxon>
        <taxon>Actinomycetes</taxon>
        <taxon>Micromonosporales</taxon>
        <taxon>Micromonosporaceae</taxon>
        <taxon>Catellatospora</taxon>
    </lineage>
</organism>
<evidence type="ECO:0000313" key="5">
    <source>
        <dbReference type="EMBL" id="MFC7247534.1"/>
    </source>
</evidence>
<proteinExistence type="predicted"/>
<keyword evidence="6" id="KW-1185">Reference proteome</keyword>
<dbReference type="PROSITE" id="PS50043">
    <property type="entry name" value="HTH_LUXR_2"/>
    <property type="match status" value="1"/>
</dbReference>
<name>A0ABW2HAA1_9ACTN</name>
<evidence type="ECO:0000256" key="3">
    <source>
        <dbReference type="SAM" id="MobiDB-lite"/>
    </source>
</evidence>
<evidence type="ECO:0000259" key="4">
    <source>
        <dbReference type="PROSITE" id="PS50043"/>
    </source>
</evidence>
<dbReference type="PRINTS" id="PR00038">
    <property type="entry name" value="HTHLUXR"/>
</dbReference>
<dbReference type="SUPFAM" id="SSF46894">
    <property type="entry name" value="C-terminal effector domain of the bipartite response regulators"/>
    <property type="match status" value="1"/>
</dbReference>
<sequence>MRELYRLVVGLCERGPVLVVLDDLQWADLESVRWLVYVAARVERLPVVVLGALRPGVDEVDRLVAGFASSARVLEPLSVAGGGALLGGVVDGGGGLAARCHELTGGNPLLLRELCGQLVGAGSVEEGFARGVVGVRRLIQAQVRQLPVGAVRVAQALSVLPGSVEAVAWTAGVGAGEALHQLAVLQGNRLVVEEGPQRFVFAHEVIGAAVYEGVRPGLRAELHLRAAGAAMRTHDVVGAASHLLRVPARWGDVDAVSVLGQAAEVCLARGSVDSAVVFLRRLLEEELGAGRGRVLTRLGMAEYLVDAGQAVQHLTAALVLEGDAAGRADIGLALALSLFFSGRPAAAHEIASESLREAPEAAESSRHALAAVAIITAYSSRDAAALQPDLDRLSQTPAAPSVGGMMLEAAMSWRDACRNDVASAQFHALRAADLAALHAQPLGDGLLARAWHVLELCSSPAVLPSVDAGLARAERSGSPRAVALARCHRGMALAAQGSPREAVVELALGWAEAKRCETELTRLHIGANYVMALLQAGDVATADAVHAEMAAVAPQEIVSSVYGLSEIMLLIVHGEIDRALEGASALRGECTARGITNPLFPDWRTPMVSCLSRLGRVDEAQEVAREFVDLAAAWGTPRAVGRSLLAAAEAASGQERIDLLFAAKEQFVAGDLKSDLATTLHRLGESLRRADKPEIARTHLHLAHDVAVECGADAVAQDAAVSLRLLGVRPRNGHADRPRHLTPSEARVVELAAAGRSNREIAQELYIAVKTVEIHLTSAFRKLGVSRRLDLRQTTGQADLDRTGRTTPVPGAADAP</sequence>
<comment type="caution">
    <text evidence="5">The sequence shown here is derived from an EMBL/GenBank/DDBJ whole genome shotgun (WGS) entry which is preliminary data.</text>
</comment>
<dbReference type="PANTHER" id="PTHR16305:SF35">
    <property type="entry name" value="TRANSCRIPTIONAL ACTIVATOR DOMAIN"/>
    <property type="match status" value="1"/>
</dbReference>
<dbReference type="PANTHER" id="PTHR16305">
    <property type="entry name" value="TESTICULAR SOLUBLE ADENYLYL CYCLASE"/>
    <property type="match status" value="1"/>
</dbReference>
<accession>A0ABW2HAA1</accession>
<evidence type="ECO:0000313" key="6">
    <source>
        <dbReference type="Proteomes" id="UP001596392"/>
    </source>
</evidence>
<dbReference type="EMBL" id="JBHTAC010000058">
    <property type="protein sequence ID" value="MFC7247534.1"/>
    <property type="molecule type" value="Genomic_DNA"/>
</dbReference>
<dbReference type="SMART" id="SM00421">
    <property type="entry name" value="HTH_LUXR"/>
    <property type="match status" value="1"/>
</dbReference>
<dbReference type="Pfam" id="PF00196">
    <property type="entry name" value="GerE"/>
    <property type="match status" value="1"/>
</dbReference>
<dbReference type="RefSeq" id="WP_376810258.1">
    <property type="nucleotide sequence ID" value="NZ_JBHTAC010000058.1"/>
</dbReference>
<feature type="region of interest" description="Disordered" evidence="3">
    <location>
        <begin position="796"/>
        <end position="816"/>
    </location>
</feature>
<dbReference type="CDD" id="cd06170">
    <property type="entry name" value="LuxR_C_like"/>
    <property type="match status" value="1"/>
</dbReference>
<keyword evidence="1" id="KW-0547">Nucleotide-binding</keyword>